<accession>A0ABR1PTM8</accession>
<protein>
    <submittedName>
        <fullName evidence="1">Uncharacterized protein</fullName>
    </submittedName>
</protein>
<name>A0ABR1PTM8_9PEZI</name>
<sequence>MQSTMPTPAVEPPCSRCHKQFAPFVGEALALTFASHAACGGSRGRSGLAQARKNQSVVAALTGPPRQCVSGPGILLPESFRQEPSNTEYASVLPGVTFPVHIIQCRILRTLPARGTVVLFELWGLLLAHGPVPEAGLLYRGLGYKTGPERFLQGL</sequence>
<dbReference type="GeneID" id="92083767"/>
<organism evidence="1 2">
    <name type="scientific">Apiospora aurea</name>
    <dbReference type="NCBI Taxonomy" id="335848"/>
    <lineage>
        <taxon>Eukaryota</taxon>
        <taxon>Fungi</taxon>
        <taxon>Dikarya</taxon>
        <taxon>Ascomycota</taxon>
        <taxon>Pezizomycotina</taxon>
        <taxon>Sordariomycetes</taxon>
        <taxon>Xylariomycetidae</taxon>
        <taxon>Amphisphaeriales</taxon>
        <taxon>Apiosporaceae</taxon>
        <taxon>Apiospora</taxon>
    </lineage>
</organism>
<dbReference type="RefSeq" id="XP_066692943.1">
    <property type="nucleotide sequence ID" value="XM_066850705.1"/>
</dbReference>
<dbReference type="Proteomes" id="UP001391051">
    <property type="component" value="Unassembled WGS sequence"/>
</dbReference>
<evidence type="ECO:0000313" key="1">
    <source>
        <dbReference type="EMBL" id="KAK7937615.1"/>
    </source>
</evidence>
<dbReference type="EMBL" id="JAQQWE010000010">
    <property type="protein sequence ID" value="KAK7937615.1"/>
    <property type="molecule type" value="Genomic_DNA"/>
</dbReference>
<evidence type="ECO:0000313" key="2">
    <source>
        <dbReference type="Proteomes" id="UP001391051"/>
    </source>
</evidence>
<proteinExistence type="predicted"/>
<gene>
    <name evidence="1" type="ORF">PG986_014483</name>
</gene>
<comment type="caution">
    <text evidence="1">The sequence shown here is derived from an EMBL/GenBank/DDBJ whole genome shotgun (WGS) entry which is preliminary data.</text>
</comment>
<reference evidence="1 2" key="1">
    <citation type="submission" date="2023-01" db="EMBL/GenBank/DDBJ databases">
        <title>Analysis of 21 Apiospora genomes using comparative genomics revels a genus with tremendous synthesis potential of carbohydrate active enzymes and secondary metabolites.</title>
        <authorList>
            <person name="Sorensen T."/>
        </authorList>
    </citation>
    <scope>NUCLEOTIDE SEQUENCE [LARGE SCALE GENOMIC DNA]</scope>
    <source>
        <strain evidence="1 2">CBS 24483</strain>
    </source>
</reference>
<keyword evidence="2" id="KW-1185">Reference proteome</keyword>